<organism evidence="4 5">
    <name type="scientific">Actinomycetospora endophytica</name>
    <dbReference type="NCBI Taxonomy" id="2291215"/>
    <lineage>
        <taxon>Bacteria</taxon>
        <taxon>Bacillati</taxon>
        <taxon>Actinomycetota</taxon>
        <taxon>Actinomycetes</taxon>
        <taxon>Pseudonocardiales</taxon>
        <taxon>Pseudonocardiaceae</taxon>
        <taxon>Actinomycetospora</taxon>
    </lineage>
</organism>
<keyword evidence="2 3" id="KW-0378">Hydrolase</keyword>
<dbReference type="PANTHER" id="PTHR43213:SF5">
    <property type="entry name" value="BIFUNCTIONAL DTTP_UTP PYROPHOSPHATASE_METHYLTRANSFERASE PROTEIN-RELATED"/>
    <property type="match status" value="1"/>
</dbReference>
<reference evidence="4 5" key="1">
    <citation type="submission" date="2021-11" db="EMBL/GenBank/DDBJ databases">
        <title>Draft genome sequence of Actinomycetospora sp. SF1 isolated from the rhizosphere soil.</title>
        <authorList>
            <person name="Duangmal K."/>
            <person name="Chantavorakit T."/>
        </authorList>
    </citation>
    <scope>NUCLEOTIDE SEQUENCE [LARGE SCALE GENOMIC DNA]</scope>
    <source>
        <strain evidence="4 5">TBRC 5722</strain>
    </source>
</reference>
<dbReference type="Proteomes" id="UP001199469">
    <property type="component" value="Unassembled WGS sequence"/>
</dbReference>
<dbReference type="SUPFAM" id="SSF52972">
    <property type="entry name" value="ITPase-like"/>
    <property type="match status" value="1"/>
</dbReference>
<keyword evidence="5" id="KW-1185">Reference proteome</keyword>
<dbReference type="CDD" id="cd00555">
    <property type="entry name" value="Maf"/>
    <property type="match status" value="1"/>
</dbReference>
<proteinExistence type="inferred from homology"/>
<dbReference type="InterPro" id="IPR003697">
    <property type="entry name" value="Maf-like"/>
</dbReference>
<dbReference type="PANTHER" id="PTHR43213">
    <property type="entry name" value="BIFUNCTIONAL DTTP/UTP PYROPHOSPHATASE/METHYLTRANSFERASE PROTEIN-RELATED"/>
    <property type="match status" value="1"/>
</dbReference>
<dbReference type="InterPro" id="IPR029001">
    <property type="entry name" value="ITPase-like_fam"/>
</dbReference>
<feature type="active site" description="Proton acceptor" evidence="3">
    <location>
        <position position="79"/>
    </location>
</feature>
<dbReference type="NCBIfam" id="TIGR00172">
    <property type="entry name" value="maf"/>
    <property type="match status" value="1"/>
</dbReference>
<gene>
    <name evidence="4" type="ORF">LQ327_28975</name>
</gene>
<keyword evidence="3" id="KW-0963">Cytoplasm</keyword>
<evidence type="ECO:0000256" key="3">
    <source>
        <dbReference type="HAMAP-Rule" id="MF_00528"/>
    </source>
</evidence>
<comment type="similarity">
    <text evidence="3">Belongs to the Maf family.</text>
</comment>
<name>A0ABS8PJ44_9PSEU</name>
<comment type="caution">
    <text evidence="4">The sequence shown here is derived from an EMBL/GenBank/DDBJ whole genome shotgun (WGS) entry which is preliminary data.</text>
</comment>
<comment type="subcellular location">
    <subcellularLocation>
        <location evidence="3">Cytoplasm</location>
    </subcellularLocation>
</comment>
<dbReference type="EMBL" id="JAJNDB010000008">
    <property type="protein sequence ID" value="MCD2197411.1"/>
    <property type="molecule type" value="Genomic_DNA"/>
</dbReference>
<evidence type="ECO:0000313" key="5">
    <source>
        <dbReference type="Proteomes" id="UP001199469"/>
    </source>
</evidence>
<dbReference type="HAMAP" id="MF_00528">
    <property type="entry name" value="Maf"/>
    <property type="match status" value="1"/>
</dbReference>
<evidence type="ECO:0000256" key="1">
    <source>
        <dbReference type="ARBA" id="ARBA00001968"/>
    </source>
</evidence>
<comment type="caution">
    <text evidence="3">Lacks conserved residue(s) required for the propagation of feature annotation.</text>
</comment>
<dbReference type="RefSeq" id="WP_230739451.1">
    <property type="nucleotide sequence ID" value="NZ_JAJNDB010000008.1"/>
</dbReference>
<evidence type="ECO:0000313" key="4">
    <source>
        <dbReference type="EMBL" id="MCD2197411.1"/>
    </source>
</evidence>
<dbReference type="Gene3D" id="3.90.950.10">
    <property type="match status" value="1"/>
</dbReference>
<accession>A0ABS8PJ44</accession>
<comment type="function">
    <text evidence="3">Nucleoside triphosphate pyrophosphatase. May have a dual role in cell division arrest and in preventing the incorporation of modified nucleotides into cellular nucleic acids.</text>
</comment>
<keyword evidence="3" id="KW-0546">Nucleotide metabolism</keyword>
<dbReference type="EC" id="3.6.1.9" evidence="3"/>
<comment type="catalytic activity">
    <reaction evidence="3">
        <text>a ribonucleoside 5'-triphosphate + H2O = a ribonucleoside 5'-phosphate + diphosphate + H(+)</text>
        <dbReference type="Rhea" id="RHEA:23996"/>
        <dbReference type="ChEBI" id="CHEBI:15377"/>
        <dbReference type="ChEBI" id="CHEBI:15378"/>
        <dbReference type="ChEBI" id="CHEBI:33019"/>
        <dbReference type="ChEBI" id="CHEBI:58043"/>
        <dbReference type="ChEBI" id="CHEBI:61557"/>
        <dbReference type="EC" id="3.6.1.9"/>
    </reaction>
</comment>
<comment type="cofactor">
    <cofactor evidence="1 3">
        <name>a divalent metal cation</name>
        <dbReference type="ChEBI" id="CHEBI:60240"/>
    </cofactor>
</comment>
<dbReference type="PIRSF" id="PIRSF006305">
    <property type="entry name" value="Maf"/>
    <property type="match status" value="1"/>
</dbReference>
<protein>
    <recommendedName>
        <fullName evidence="3">Nucleoside triphosphate pyrophosphatase</fullName>
        <ecNumber evidence="3">3.6.1.9</ecNumber>
    </recommendedName>
    <alternativeName>
        <fullName evidence="3">Nucleotide pyrophosphatase</fullName>
        <shortName evidence="3">Nucleotide PPase</shortName>
    </alternativeName>
</protein>
<comment type="catalytic activity">
    <reaction evidence="3">
        <text>a 2'-deoxyribonucleoside 5'-triphosphate + H2O = a 2'-deoxyribonucleoside 5'-phosphate + diphosphate + H(+)</text>
        <dbReference type="Rhea" id="RHEA:44644"/>
        <dbReference type="ChEBI" id="CHEBI:15377"/>
        <dbReference type="ChEBI" id="CHEBI:15378"/>
        <dbReference type="ChEBI" id="CHEBI:33019"/>
        <dbReference type="ChEBI" id="CHEBI:61560"/>
        <dbReference type="ChEBI" id="CHEBI:65317"/>
        <dbReference type="EC" id="3.6.1.9"/>
    </reaction>
</comment>
<sequence>MHLVLASASPARLGVLRSAGVEPTVLVSDVDEESLLAALGDASPAEKVTGLAMAKARSVAGRVAAEVDGGFDGVVIGCDSMLDLDGELVGKPGTTEAARARWQQIAGGHGELVTGHAVIRLRGGLPESEISGHAATMVTFGSPTELELEAYLASGEPLAVAGAFTLDGLGGWFVEGIQGDPANVVGISLPLTRHLLAELGVAISDLWATAARGGPAAG</sequence>
<evidence type="ECO:0000256" key="2">
    <source>
        <dbReference type="ARBA" id="ARBA00022801"/>
    </source>
</evidence>
<dbReference type="Pfam" id="PF02545">
    <property type="entry name" value="Maf"/>
    <property type="match status" value="1"/>
</dbReference>